<dbReference type="PROSITE" id="PS51257">
    <property type="entry name" value="PROKAR_LIPOPROTEIN"/>
    <property type="match status" value="1"/>
</dbReference>
<dbReference type="EMBL" id="SODV01000002">
    <property type="protein sequence ID" value="TDW96826.1"/>
    <property type="molecule type" value="Genomic_DNA"/>
</dbReference>
<organism evidence="1 2">
    <name type="scientific">Dinghuibacter silviterrae</name>
    <dbReference type="NCBI Taxonomy" id="1539049"/>
    <lineage>
        <taxon>Bacteria</taxon>
        <taxon>Pseudomonadati</taxon>
        <taxon>Bacteroidota</taxon>
        <taxon>Chitinophagia</taxon>
        <taxon>Chitinophagales</taxon>
        <taxon>Chitinophagaceae</taxon>
        <taxon>Dinghuibacter</taxon>
    </lineage>
</organism>
<keyword evidence="2" id="KW-1185">Reference proteome</keyword>
<dbReference type="AlphaFoldDB" id="A0A4R8DI62"/>
<name>A0A4R8DI62_9BACT</name>
<dbReference type="OrthoDB" id="662773at2"/>
<sequence>MKPFIITFAAFCLIITACHKVDQHYDLVNNQPWVTTSGTTFYVGDTMTMQGKMFLDKGGYIRVDTVSPVFVSKIKVPGPTADSLDQVRFLITKNMGIGKNIPVTVTANGITIQAPAITIHAFSGLLERTDTTLWVDQVASWQPTNPADYQTQSAPLIMGASVDAAGDVYFDNPLGIFAIKGGAAQAVIQGGTQLSDASGSFTIRHILGSAISYDGQTLGFSAEVKDNTDTAGNYVFRFCTMNLNTHTVTTLNRTLEPMAAPAHLAGPGPFEGAAASVNMVALFVSADYNGNWYFTNGYAVPDTLFPMSSWYTNFVVTRFSLEGSQNVLDNVCRLGTDGKLKSLFSYKPPSNLSSNPPLFNAPGYPVADITETLISPDGSTAVVHNKAASDATYSVNVAVYDLNLQVALSSPPAEAQYRFISYDTSLATGAGSTPITIPVYFNFYGNAPHTTFYLPNGNLLWAGSPSVIAYNILNETCFCYAGTEQGLLSGVPAAQDNLTGRAKFVNFAQVGATYFCGMDSRGALYYFTAPGNSYGSAVTSGPLTFYKLYSKP</sequence>
<proteinExistence type="predicted"/>
<evidence type="ECO:0000313" key="2">
    <source>
        <dbReference type="Proteomes" id="UP000294498"/>
    </source>
</evidence>
<evidence type="ECO:0000313" key="1">
    <source>
        <dbReference type="EMBL" id="TDW96826.1"/>
    </source>
</evidence>
<protein>
    <submittedName>
        <fullName evidence="1">Uncharacterized protein</fullName>
    </submittedName>
</protein>
<dbReference type="RefSeq" id="WP_133997954.1">
    <property type="nucleotide sequence ID" value="NZ_SODV01000002.1"/>
</dbReference>
<gene>
    <name evidence="1" type="ORF">EDB95_4662</name>
</gene>
<dbReference type="Proteomes" id="UP000294498">
    <property type="component" value="Unassembled WGS sequence"/>
</dbReference>
<reference evidence="1 2" key="1">
    <citation type="submission" date="2019-03" db="EMBL/GenBank/DDBJ databases">
        <title>Genomic Encyclopedia of Type Strains, Phase IV (KMG-IV): sequencing the most valuable type-strain genomes for metagenomic binning, comparative biology and taxonomic classification.</title>
        <authorList>
            <person name="Goeker M."/>
        </authorList>
    </citation>
    <scope>NUCLEOTIDE SEQUENCE [LARGE SCALE GENOMIC DNA]</scope>
    <source>
        <strain evidence="1 2">DSM 100059</strain>
    </source>
</reference>
<comment type="caution">
    <text evidence="1">The sequence shown here is derived from an EMBL/GenBank/DDBJ whole genome shotgun (WGS) entry which is preliminary data.</text>
</comment>
<accession>A0A4R8DI62</accession>